<comment type="caution">
    <text evidence="15">The sequence shown here is derived from an EMBL/GenBank/DDBJ whole genome shotgun (WGS) entry which is preliminary data.</text>
</comment>
<evidence type="ECO:0000256" key="8">
    <source>
        <dbReference type="ARBA" id="ARBA00023077"/>
    </source>
</evidence>
<keyword evidence="3 11" id="KW-1134">Transmembrane beta strand</keyword>
<sequence>MCLKTIVLLTHIINSGENMKFFEKLLRVLMLSALVLPFYAQESEDEDEGIEVVITTANKTESDVLSTSQSVSVLSGDELVELGLDNIRDLNNAIPGLYIQYGTGAGGEHNAPTITLRGIRTSNVTELGDPAVGTHVDGVYVSRPQAANALMFDLERVELSRGPQGTLYGRNSVVGSLNIVTAKPNFDVQGGSIVLNAGRYNEQGIQAHYNLPISDRLAVRVAFTERSKDSYLEGYYSGSQLDWRALPQNVRDQFETISDQSERTFLDDYAWYLGCQVWQEGCWADPGWQFSLPYNEVKADPSDFYNNEDNGAFRVSALYKIDDVSSVNLQYEQFNDDGAGWQSVASCEQMQNGAGRGRTVGDGSPPKDTCEDILGSGNRYQAYVNVPGQTNLDINSFRAVYERRLNPSMELTVNYGNQNLTQANHQYDIDAGWNHAYGQAFNWNDLEVNSNVIDAYVTGNTDKLAYVVGGFYMNEDTDALASYHADLQGTTYFWQPERVLTHYALYGQGTYQLNDDLFLTFGGRFNTDERYDEGGRNLDCSQWVGCHPYIDRWGDRFSVFSDVNSYSYDFWVDYGRQVDGVDCVAPAIGCATVQTENDVEESWTNFSWRVGLDWEMNDLAFMYGYLASAYKAGSLGDVYVRPSNTVIGTPGERVSLAYDPEYVTTAEWGIKGKNDDNTYNYSFNVFFTIYDGKQFTGNLPVDVVSVEQYDGNPNSPTFGQIVQDEQGVTIWTTENFGEQEMFGVEFEYTWLPYEGGRVSGFITSYQSEITEDFTTMWRYGQDWLFQRDYAASIDPTNPANFVNLKGNEMPYAPDLALTVRYEHIWKLGYGYELKPGFNYHWEDSSYTSIWNADKHVNDEGGVDGPGYFAEPIESFTDRRPAWEMYDLFLTLDSREGNWFLQAYSYNASSEIVPWALNINAGYQVGSYSAPAQKGVRFGYYW</sequence>
<dbReference type="InterPro" id="IPR039426">
    <property type="entry name" value="TonB-dep_rcpt-like"/>
</dbReference>
<keyword evidence="10 11" id="KW-0998">Cell outer membrane</keyword>
<feature type="domain" description="TonB-dependent receptor-like beta-barrel" evidence="13">
    <location>
        <begin position="379"/>
        <end position="891"/>
    </location>
</feature>
<organism evidence="15 16">
    <name type="scientific">SAR86 cluster bacterium</name>
    <dbReference type="NCBI Taxonomy" id="2030880"/>
    <lineage>
        <taxon>Bacteria</taxon>
        <taxon>Pseudomonadati</taxon>
        <taxon>Pseudomonadota</taxon>
        <taxon>Gammaproteobacteria</taxon>
        <taxon>SAR86 cluster</taxon>
    </lineage>
</organism>
<evidence type="ECO:0000256" key="7">
    <source>
        <dbReference type="ARBA" id="ARBA00023065"/>
    </source>
</evidence>
<evidence type="ECO:0000313" key="16">
    <source>
        <dbReference type="Proteomes" id="UP000252147"/>
    </source>
</evidence>
<dbReference type="PANTHER" id="PTHR32552:SF81">
    <property type="entry name" value="TONB-DEPENDENT OUTER MEMBRANE RECEPTOR"/>
    <property type="match status" value="1"/>
</dbReference>
<evidence type="ECO:0000256" key="1">
    <source>
        <dbReference type="ARBA" id="ARBA00004571"/>
    </source>
</evidence>
<comment type="subcellular location">
    <subcellularLocation>
        <location evidence="1 11">Cell outer membrane</location>
        <topology evidence="1 11">Multi-pass membrane protein</topology>
    </subcellularLocation>
</comment>
<dbReference type="InterPro" id="IPR037066">
    <property type="entry name" value="Plug_dom_sf"/>
</dbReference>
<accession>A0A368BNJ3</accession>
<name>A0A368BNJ3_9GAMM</name>
<evidence type="ECO:0000256" key="2">
    <source>
        <dbReference type="ARBA" id="ARBA00022448"/>
    </source>
</evidence>
<dbReference type="InterPro" id="IPR036942">
    <property type="entry name" value="Beta-barrel_TonB_sf"/>
</dbReference>
<keyword evidence="8 12" id="KW-0798">TonB box</keyword>
<evidence type="ECO:0000313" key="15">
    <source>
        <dbReference type="EMBL" id="RCL38437.1"/>
    </source>
</evidence>
<comment type="similarity">
    <text evidence="11 12">Belongs to the TonB-dependent receptor family.</text>
</comment>
<evidence type="ECO:0000256" key="12">
    <source>
        <dbReference type="RuleBase" id="RU003357"/>
    </source>
</evidence>
<feature type="domain" description="TonB-dependent receptor plug" evidence="14">
    <location>
        <begin position="64"/>
        <end position="175"/>
    </location>
</feature>
<evidence type="ECO:0000256" key="3">
    <source>
        <dbReference type="ARBA" id="ARBA00022452"/>
    </source>
</evidence>
<evidence type="ECO:0000259" key="14">
    <source>
        <dbReference type="Pfam" id="PF07715"/>
    </source>
</evidence>
<dbReference type="AlphaFoldDB" id="A0A368BNJ3"/>
<gene>
    <name evidence="15" type="ORF">DBW97_02740</name>
</gene>
<dbReference type="PROSITE" id="PS52016">
    <property type="entry name" value="TONB_DEPENDENT_REC_3"/>
    <property type="match status" value="1"/>
</dbReference>
<evidence type="ECO:0000256" key="9">
    <source>
        <dbReference type="ARBA" id="ARBA00023136"/>
    </source>
</evidence>
<dbReference type="EMBL" id="QOPD01000003">
    <property type="protein sequence ID" value="RCL38437.1"/>
    <property type="molecule type" value="Genomic_DNA"/>
</dbReference>
<evidence type="ECO:0000256" key="5">
    <source>
        <dbReference type="ARBA" id="ARBA00022692"/>
    </source>
</evidence>
<keyword evidence="6" id="KW-0408">Iron</keyword>
<keyword evidence="4" id="KW-0410">Iron transport</keyword>
<dbReference type="SUPFAM" id="SSF56935">
    <property type="entry name" value="Porins"/>
    <property type="match status" value="1"/>
</dbReference>
<dbReference type="InterPro" id="IPR000531">
    <property type="entry name" value="Beta-barrel_TonB"/>
</dbReference>
<evidence type="ECO:0000259" key="13">
    <source>
        <dbReference type="Pfam" id="PF00593"/>
    </source>
</evidence>
<protein>
    <submittedName>
        <fullName evidence="15">TonB-dependent receptor</fullName>
    </submittedName>
</protein>
<keyword evidence="9 11" id="KW-0472">Membrane</keyword>
<evidence type="ECO:0000256" key="10">
    <source>
        <dbReference type="ARBA" id="ARBA00023237"/>
    </source>
</evidence>
<dbReference type="Gene3D" id="2.40.170.20">
    <property type="entry name" value="TonB-dependent receptor, beta-barrel domain"/>
    <property type="match status" value="1"/>
</dbReference>
<keyword evidence="15" id="KW-0675">Receptor</keyword>
<reference evidence="15 16" key="1">
    <citation type="journal article" date="2018" name="Microbiome">
        <title>Fine metagenomic profile of the Mediterranean stratified and mixed water columns revealed by assembly and recruitment.</title>
        <authorList>
            <person name="Haro-Moreno J.M."/>
            <person name="Lopez-Perez M."/>
            <person name="De La Torre J.R."/>
            <person name="Picazo A."/>
            <person name="Camacho A."/>
            <person name="Rodriguez-Valera F."/>
        </authorList>
    </citation>
    <scope>NUCLEOTIDE SEQUENCE [LARGE SCALE GENOMIC DNA]</scope>
    <source>
        <strain evidence="15">MED-G83</strain>
    </source>
</reference>
<dbReference type="Gene3D" id="2.170.130.10">
    <property type="entry name" value="TonB-dependent receptor, plug domain"/>
    <property type="match status" value="1"/>
</dbReference>
<evidence type="ECO:0000256" key="4">
    <source>
        <dbReference type="ARBA" id="ARBA00022496"/>
    </source>
</evidence>
<dbReference type="GO" id="GO:0009279">
    <property type="term" value="C:cell outer membrane"/>
    <property type="evidence" value="ECO:0007669"/>
    <property type="project" value="UniProtKB-SubCell"/>
</dbReference>
<dbReference type="GO" id="GO:0006826">
    <property type="term" value="P:iron ion transport"/>
    <property type="evidence" value="ECO:0007669"/>
    <property type="project" value="UniProtKB-KW"/>
</dbReference>
<dbReference type="Pfam" id="PF00593">
    <property type="entry name" value="TonB_dep_Rec_b-barrel"/>
    <property type="match status" value="1"/>
</dbReference>
<keyword evidence="2 11" id="KW-0813">Transport</keyword>
<dbReference type="PANTHER" id="PTHR32552">
    <property type="entry name" value="FERRICHROME IRON RECEPTOR-RELATED"/>
    <property type="match status" value="1"/>
</dbReference>
<evidence type="ECO:0000256" key="6">
    <source>
        <dbReference type="ARBA" id="ARBA00023004"/>
    </source>
</evidence>
<dbReference type="Pfam" id="PF07715">
    <property type="entry name" value="Plug"/>
    <property type="match status" value="1"/>
</dbReference>
<proteinExistence type="inferred from homology"/>
<dbReference type="InterPro" id="IPR012910">
    <property type="entry name" value="Plug_dom"/>
</dbReference>
<evidence type="ECO:0000256" key="11">
    <source>
        <dbReference type="PROSITE-ProRule" id="PRU01360"/>
    </source>
</evidence>
<keyword evidence="5 11" id="KW-0812">Transmembrane</keyword>
<dbReference type="Proteomes" id="UP000252147">
    <property type="component" value="Unassembled WGS sequence"/>
</dbReference>
<keyword evidence="7" id="KW-0406">Ion transport</keyword>